<dbReference type="EMBL" id="FMWG01000004">
    <property type="protein sequence ID" value="SCZ61719.1"/>
    <property type="molecule type" value="Genomic_DNA"/>
</dbReference>
<dbReference type="AlphaFoldDB" id="A0A1G5QKP0"/>
<protein>
    <submittedName>
        <fullName evidence="1">Uncharacterized protein</fullName>
    </submittedName>
</protein>
<organism evidence="1 2">
    <name type="scientific">Epibacterium ulvae</name>
    <dbReference type="NCBI Taxonomy" id="1156985"/>
    <lineage>
        <taxon>Bacteria</taxon>
        <taxon>Pseudomonadati</taxon>
        <taxon>Pseudomonadota</taxon>
        <taxon>Alphaproteobacteria</taxon>
        <taxon>Rhodobacterales</taxon>
        <taxon>Roseobacteraceae</taxon>
        <taxon>Epibacterium</taxon>
    </lineage>
</organism>
<proteinExistence type="predicted"/>
<keyword evidence="2" id="KW-1185">Reference proteome</keyword>
<gene>
    <name evidence="1" type="ORF">SAMN04488118_104280</name>
</gene>
<sequence length="96" mass="10950">MCGDVMLEGVGSVSEANEQREQILQNIRVDATRQQAQMSLEKAERHRRLDLLMSRQQLETTAFQTQRALANEHSNRVLSSMFSKFSLIQKIIQGMG</sequence>
<dbReference type="Proteomes" id="UP000198767">
    <property type="component" value="Unassembled WGS sequence"/>
</dbReference>
<evidence type="ECO:0000313" key="2">
    <source>
        <dbReference type="Proteomes" id="UP000198767"/>
    </source>
</evidence>
<evidence type="ECO:0000313" key="1">
    <source>
        <dbReference type="EMBL" id="SCZ61719.1"/>
    </source>
</evidence>
<accession>A0A1G5QKP0</accession>
<reference evidence="1 2" key="1">
    <citation type="submission" date="2016-10" db="EMBL/GenBank/DDBJ databases">
        <authorList>
            <person name="de Groot N.N."/>
        </authorList>
    </citation>
    <scope>NUCLEOTIDE SEQUENCE [LARGE SCALE GENOMIC DNA]</scope>
    <source>
        <strain evidence="1 2">U95</strain>
    </source>
</reference>
<dbReference type="STRING" id="1156985.SAMN04488118_104280"/>
<name>A0A1G5QKP0_9RHOB</name>